<dbReference type="OrthoDB" id="1494029at2"/>
<feature type="repeat" description="TPR" evidence="1">
    <location>
        <begin position="193"/>
        <end position="226"/>
    </location>
</feature>
<dbReference type="RefSeq" id="WP_090164939.1">
    <property type="nucleotide sequence ID" value="NZ_FOFB01000001.1"/>
</dbReference>
<dbReference type="Proteomes" id="UP000199021">
    <property type="component" value="Unassembled WGS sequence"/>
</dbReference>
<keyword evidence="4" id="KW-1185">Reference proteome</keyword>
<evidence type="ECO:0000256" key="2">
    <source>
        <dbReference type="SAM" id="SignalP"/>
    </source>
</evidence>
<name>A0A1H8Z6Z3_9BACT</name>
<accession>A0A1H8Z6Z3</accession>
<evidence type="ECO:0000256" key="1">
    <source>
        <dbReference type="PROSITE-ProRule" id="PRU00339"/>
    </source>
</evidence>
<keyword evidence="2" id="KW-0732">Signal</keyword>
<reference evidence="4" key="1">
    <citation type="submission" date="2016-10" db="EMBL/GenBank/DDBJ databases">
        <authorList>
            <person name="Varghese N."/>
            <person name="Submissions S."/>
        </authorList>
    </citation>
    <scope>NUCLEOTIDE SEQUENCE [LARGE SCALE GENOMIC DNA]</scope>
    <source>
        <strain evidence="4">DSM 24740</strain>
    </source>
</reference>
<dbReference type="InParanoid" id="A0A1H8Z6Z3"/>
<dbReference type="Gene3D" id="1.25.40.10">
    <property type="entry name" value="Tetratricopeptide repeat domain"/>
    <property type="match status" value="1"/>
</dbReference>
<feature type="chain" id="PRO_5011486191" description="Tetratricopeptide repeat-containing protein" evidence="2">
    <location>
        <begin position="19"/>
        <end position="239"/>
    </location>
</feature>
<evidence type="ECO:0000313" key="3">
    <source>
        <dbReference type="EMBL" id="SEP60239.1"/>
    </source>
</evidence>
<evidence type="ECO:0000313" key="4">
    <source>
        <dbReference type="Proteomes" id="UP000199021"/>
    </source>
</evidence>
<keyword evidence="1" id="KW-0802">TPR repeat</keyword>
<gene>
    <name evidence="3" type="ORF">SAMN05444359_101204</name>
</gene>
<dbReference type="PROSITE" id="PS50005">
    <property type="entry name" value="TPR"/>
    <property type="match status" value="1"/>
</dbReference>
<feature type="signal peptide" evidence="2">
    <location>
        <begin position="1"/>
        <end position="18"/>
    </location>
</feature>
<dbReference type="STRING" id="478744.SAMN05444359_101204"/>
<dbReference type="AlphaFoldDB" id="A0A1H8Z6Z3"/>
<proteinExistence type="predicted"/>
<sequence length="239" mass="25884">MRYLPLLLLLFACTCVSAQCNNSTELNQQARTAYLTNDIDGWKEVLLKAKALPDNSANQLEMARLGLGAAGTAMASQNDAFLSECLDLMEDSLDKFWESDKKDPAANGLYSAYLGLLIAQSPMKGMLYGSKSSKYATKGVSYDAKNPVAQYCLGSNLFYTPETWGGDPELAVEHLQAAIATNNDEAGCDWFHLQTLALLGQAQSKAGDTAGARMTYLKALELEPEFGYVAKVLLPALSK</sequence>
<dbReference type="EMBL" id="FOFB01000001">
    <property type="protein sequence ID" value="SEP60239.1"/>
    <property type="molecule type" value="Genomic_DNA"/>
</dbReference>
<dbReference type="SUPFAM" id="SSF48452">
    <property type="entry name" value="TPR-like"/>
    <property type="match status" value="1"/>
</dbReference>
<evidence type="ECO:0008006" key="5">
    <source>
        <dbReference type="Google" id="ProtNLM"/>
    </source>
</evidence>
<protein>
    <recommendedName>
        <fullName evidence="5">Tetratricopeptide repeat-containing protein</fullName>
    </recommendedName>
</protein>
<dbReference type="InterPro" id="IPR011990">
    <property type="entry name" value="TPR-like_helical_dom_sf"/>
</dbReference>
<dbReference type="InterPro" id="IPR019734">
    <property type="entry name" value="TPR_rpt"/>
</dbReference>
<organism evidence="3 4">
    <name type="scientific">Neolewinella agarilytica</name>
    <dbReference type="NCBI Taxonomy" id="478744"/>
    <lineage>
        <taxon>Bacteria</taxon>
        <taxon>Pseudomonadati</taxon>
        <taxon>Bacteroidota</taxon>
        <taxon>Saprospiria</taxon>
        <taxon>Saprospirales</taxon>
        <taxon>Lewinellaceae</taxon>
        <taxon>Neolewinella</taxon>
    </lineage>
</organism>